<name>A0A7K0D1L2_9NOCA</name>
<accession>A0A7K0D1L2</accession>
<dbReference type="EMBL" id="WEGK01000005">
    <property type="protein sequence ID" value="MQY19616.1"/>
    <property type="molecule type" value="Genomic_DNA"/>
</dbReference>
<evidence type="ECO:0000259" key="4">
    <source>
        <dbReference type="SMART" id="SM00829"/>
    </source>
</evidence>
<dbReference type="InterPro" id="IPR036291">
    <property type="entry name" value="NAD(P)-bd_dom_sf"/>
</dbReference>
<proteinExistence type="predicted"/>
<dbReference type="Gene3D" id="3.40.50.720">
    <property type="entry name" value="NAD(P)-binding Rossmann-like Domain"/>
    <property type="match status" value="1"/>
</dbReference>
<dbReference type="GO" id="GO:0102523">
    <property type="term" value="F:2-chloroacrylate reductase activity"/>
    <property type="evidence" value="ECO:0007669"/>
    <property type="project" value="UniProtKB-EC"/>
</dbReference>
<sequence length="314" mass="32963">MIEKPGGPEVLRLRERPTPTPGPGEILVDVRVAGVNFFDTAIRKQGAAEIPGAEGVGVVRETGEGVHEFAVGDRVGWLTINTHGSYAEQMVLPVGNVVALPDAIDDETVAALLLQGLTAHHFTTVSHAVQPGDIALVHAAAGGVGMLITRFVKARGGTVIGLVSRPEKVELATAAGADHVIVSTGDAFAEPVHTLTDGAGVHVVFDGAGATTFTASLHALRTHGTLVFYGPLIGDVPTIAMNEIPRSTRLTYGVTEDHIRTTEEFRTHAAELFTRAAAGELVVHIGGRYALSEASRAHTDIESRRTTGKLLLIP</sequence>
<protein>
    <submittedName>
        <fullName evidence="5">2-haloacrylate reductase</fullName>
        <ecNumber evidence="5">1.3.1.103</ecNumber>
    </submittedName>
</protein>
<dbReference type="GO" id="GO:0005829">
    <property type="term" value="C:cytosol"/>
    <property type="evidence" value="ECO:0007669"/>
    <property type="project" value="TreeGrafter"/>
</dbReference>
<evidence type="ECO:0000256" key="1">
    <source>
        <dbReference type="ARBA" id="ARBA00022857"/>
    </source>
</evidence>
<dbReference type="EC" id="1.3.1.103" evidence="5"/>
<keyword evidence="1" id="KW-0521">NADP</keyword>
<keyword evidence="2 5" id="KW-0560">Oxidoreductase</keyword>
<dbReference type="CDD" id="cd05286">
    <property type="entry name" value="QOR2"/>
    <property type="match status" value="1"/>
</dbReference>
<reference evidence="5 6" key="1">
    <citation type="submission" date="2019-10" db="EMBL/GenBank/DDBJ databases">
        <title>Nocardia macrotermitis sp. nov. and Nocardia aurantia sp. nov., isolated from the gut of fungus growing-termite Macrotermes natalensis.</title>
        <authorList>
            <person name="Benndorf R."/>
            <person name="Schwitalla J."/>
            <person name="Martin K."/>
            <person name="De Beer W."/>
            <person name="Kaster A.-K."/>
            <person name="Vollmers J."/>
            <person name="Poulsen M."/>
            <person name="Beemelmanns C."/>
        </authorList>
    </citation>
    <scope>NUCLEOTIDE SEQUENCE [LARGE SCALE GENOMIC DNA]</scope>
    <source>
        <strain evidence="5 6">RB20</strain>
    </source>
</reference>
<organism evidence="5 6">
    <name type="scientific">Nocardia macrotermitis</name>
    <dbReference type="NCBI Taxonomy" id="2585198"/>
    <lineage>
        <taxon>Bacteria</taxon>
        <taxon>Bacillati</taxon>
        <taxon>Actinomycetota</taxon>
        <taxon>Actinomycetes</taxon>
        <taxon>Mycobacteriales</taxon>
        <taxon>Nocardiaceae</taxon>
        <taxon>Nocardia</taxon>
    </lineage>
</organism>
<dbReference type="Gene3D" id="3.90.180.10">
    <property type="entry name" value="Medium-chain alcohol dehydrogenases, catalytic domain"/>
    <property type="match status" value="1"/>
</dbReference>
<evidence type="ECO:0000256" key="2">
    <source>
        <dbReference type="ARBA" id="ARBA00023002"/>
    </source>
</evidence>
<dbReference type="InterPro" id="IPR013149">
    <property type="entry name" value="ADH-like_C"/>
</dbReference>
<dbReference type="Pfam" id="PF00107">
    <property type="entry name" value="ADH_zinc_N"/>
    <property type="match status" value="1"/>
</dbReference>
<dbReference type="Proteomes" id="UP000438448">
    <property type="component" value="Unassembled WGS sequence"/>
</dbReference>
<comment type="caution">
    <text evidence="5">The sequence shown here is derived from an EMBL/GenBank/DDBJ whole genome shotgun (WGS) entry which is preliminary data.</text>
</comment>
<feature type="region of interest" description="Disordered" evidence="3">
    <location>
        <begin position="1"/>
        <end position="22"/>
    </location>
</feature>
<dbReference type="SUPFAM" id="SSF51735">
    <property type="entry name" value="NAD(P)-binding Rossmann-fold domains"/>
    <property type="match status" value="1"/>
</dbReference>
<evidence type="ECO:0000313" key="5">
    <source>
        <dbReference type="EMBL" id="MQY19616.1"/>
    </source>
</evidence>
<evidence type="ECO:0000313" key="6">
    <source>
        <dbReference type="Proteomes" id="UP000438448"/>
    </source>
</evidence>
<dbReference type="InterPro" id="IPR047618">
    <property type="entry name" value="QOR-like"/>
</dbReference>
<dbReference type="SMART" id="SM00829">
    <property type="entry name" value="PKS_ER"/>
    <property type="match status" value="1"/>
</dbReference>
<dbReference type="InterPro" id="IPR011032">
    <property type="entry name" value="GroES-like_sf"/>
</dbReference>
<feature type="domain" description="Enoyl reductase (ER)" evidence="4">
    <location>
        <begin position="6"/>
        <end position="312"/>
    </location>
</feature>
<dbReference type="InterPro" id="IPR013154">
    <property type="entry name" value="ADH-like_N"/>
</dbReference>
<gene>
    <name evidence="5" type="ORF">NRB20_27060</name>
</gene>
<dbReference type="GO" id="GO:0035925">
    <property type="term" value="F:mRNA 3'-UTR AU-rich region binding"/>
    <property type="evidence" value="ECO:0007669"/>
    <property type="project" value="TreeGrafter"/>
</dbReference>
<dbReference type="Pfam" id="PF08240">
    <property type="entry name" value="ADH_N"/>
    <property type="match status" value="1"/>
</dbReference>
<dbReference type="InterPro" id="IPR020843">
    <property type="entry name" value="ER"/>
</dbReference>
<dbReference type="AlphaFoldDB" id="A0A7K0D1L2"/>
<dbReference type="SUPFAM" id="SSF50129">
    <property type="entry name" value="GroES-like"/>
    <property type="match status" value="1"/>
</dbReference>
<dbReference type="GO" id="GO:0003960">
    <property type="term" value="F:quinone reductase (NADPH) activity"/>
    <property type="evidence" value="ECO:0007669"/>
    <property type="project" value="InterPro"/>
</dbReference>
<keyword evidence="6" id="KW-1185">Reference proteome</keyword>
<dbReference type="PANTHER" id="PTHR48106">
    <property type="entry name" value="QUINONE OXIDOREDUCTASE PIG3-RELATED"/>
    <property type="match status" value="1"/>
</dbReference>
<dbReference type="GO" id="GO:0070402">
    <property type="term" value="F:NADPH binding"/>
    <property type="evidence" value="ECO:0007669"/>
    <property type="project" value="TreeGrafter"/>
</dbReference>
<dbReference type="PANTHER" id="PTHR48106:SF13">
    <property type="entry name" value="QUINONE OXIDOREDUCTASE-RELATED"/>
    <property type="match status" value="1"/>
</dbReference>
<evidence type="ECO:0000256" key="3">
    <source>
        <dbReference type="SAM" id="MobiDB-lite"/>
    </source>
</evidence>